<dbReference type="Proteomes" id="UP001055439">
    <property type="component" value="Chromosome 6"/>
</dbReference>
<proteinExistence type="predicted"/>
<sequence>MVPTTPPYSPPPPGHTTVIVVSVCLGGLFFLAFLAAALFFYRKRKKEIVEETEVVDVVEHVRVQEAIVPGPCGPEVVVLSVDEDIEIREEVKKTEVT</sequence>
<accession>A0A9E7KCG1</accession>
<keyword evidence="3" id="KW-1185">Reference proteome</keyword>
<keyword evidence="1" id="KW-0812">Transmembrane</keyword>
<dbReference type="EMBL" id="CP097508">
    <property type="protein sequence ID" value="URE12727.1"/>
    <property type="molecule type" value="Genomic_DNA"/>
</dbReference>
<gene>
    <name evidence="2" type="ORF">MUK42_21910</name>
</gene>
<keyword evidence="1" id="KW-1133">Transmembrane helix</keyword>
<dbReference type="PANTHER" id="PTHR35697">
    <property type="entry name" value="OS08G0108300 PROTEIN"/>
    <property type="match status" value="1"/>
</dbReference>
<dbReference type="AlphaFoldDB" id="A0A9E7KCG1"/>
<dbReference type="PANTHER" id="PTHR35697:SF1">
    <property type="entry name" value="PROTEIN TRACHEARY ELEMENT DIFFERENTIATION-RELATED 7"/>
    <property type="match status" value="1"/>
</dbReference>
<evidence type="ECO:0000313" key="3">
    <source>
        <dbReference type="Proteomes" id="UP001055439"/>
    </source>
</evidence>
<evidence type="ECO:0000256" key="1">
    <source>
        <dbReference type="SAM" id="Phobius"/>
    </source>
</evidence>
<dbReference type="OrthoDB" id="785473at2759"/>
<evidence type="ECO:0000313" key="2">
    <source>
        <dbReference type="EMBL" id="URE12727.1"/>
    </source>
</evidence>
<keyword evidence="1" id="KW-0472">Membrane</keyword>
<feature type="transmembrane region" description="Helical" evidence="1">
    <location>
        <begin position="20"/>
        <end position="41"/>
    </location>
</feature>
<protein>
    <submittedName>
        <fullName evidence="2">Uncharacterized protein</fullName>
    </submittedName>
</protein>
<organism evidence="2 3">
    <name type="scientific">Musa troglodytarum</name>
    <name type="common">fe'i banana</name>
    <dbReference type="NCBI Taxonomy" id="320322"/>
    <lineage>
        <taxon>Eukaryota</taxon>
        <taxon>Viridiplantae</taxon>
        <taxon>Streptophyta</taxon>
        <taxon>Embryophyta</taxon>
        <taxon>Tracheophyta</taxon>
        <taxon>Spermatophyta</taxon>
        <taxon>Magnoliopsida</taxon>
        <taxon>Liliopsida</taxon>
        <taxon>Zingiberales</taxon>
        <taxon>Musaceae</taxon>
        <taxon>Musa</taxon>
    </lineage>
</organism>
<name>A0A9E7KCG1_9LILI</name>
<dbReference type="InterPro" id="IPR044950">
    <property type="entry name" value="TED6/7"/>
</dbReference>
<reference evidence="2" key="1">
    <citation type="submission" date="2022-05" db="EMBL/GenBank/DDBJ databases">
        <title>The Musa troglodytarum L. genome provides insights into the mechanism of non-climacteric behaviour and enrichment of carotenoids.</title>
        <authorList>
            <person name="Wang J."/>
        </authorList>
    </citation>
    <scope>NUCLEOTIDE SEQUENCE</scope>
    <source>
        <tissue evidence="2">Leaf</tissue>
    </source>
</reference>
<dbReference type="GO" id="GO:0009834">
    <property type="term" value="P:plant-type secondary cell wall biogenesis"/>
    <property type="evidence" value="ECO:0007669"/>
    <property type="project" value="InterPro"/>
</dbReference>